<dbReference type="Proteomes" id="UP001056384">
    <property type="component" value="Chromosome 7"/>
</dbReference>
<reference evidence="1" key="1">
    <citation type="submission" date="2022-06" db="EMBL/GenBank/DDBJ databases">
        <title>Complete genome sequences of two strains of the flax pathogen Septoria linicola.</title>
        <authorList>
            <person name="Lapalu N."/>
            <person name="Simon A."/>
            <person name="Demenou B."/>
            <person name="Paumier D."/>
            <person name="Guillot M.-P."/>
            <person name="Gout L."/>
            <person name="Valade R."/>
        </authorList>
    </citation>
    <scope>NUCLEOTIDE SEQUENCE</scope>
    <source>
        <strain evidence="1">SE15195</strain>
    </source>
</reference>
<organism evidence="1 2">
    <name type="scientific">Septoria linicola</name>
    <dbReference type="NCBI Taxonomy" id="215465"/>
    <lineage>
        <taxon>Eukaryota</taxon>
        <taxon>Fungi</taxon>
        <taxon>Dikarya</taxon>
        <taxon>Ascomycota</taxon>
        <taxon>Pezizomycotina</taxon>
        <taxon>Dothideomycetes</taxon>
        <taxon>Dothideomycetidae</taxon>
        <taxon>Mycosphaerellales</taxon>
        <taxon>Mycosphaerellaceae</taxon>
        <taxon>Septoria</taxon>
    </lineage>
</organism>
<protein>
    <submittedName>
        <fullName evidence="1">Uncharacterized protein</fullName>
    </submittedName>
</protein>
<name>A0A9Q9B1Z8_9PEZI</name>
<evidence type="ECO:0000313" key="2">
    <source>
        <dbReference type="Proteomes" id="UP001056384"/>
    </source>
</evidence>
<accession>A0A9Q9B1Z8</accession>
<gene>
    <name evidence="1" type="ORF">Slin15195_G090950</name>
</gene>
<keyword evidence="2" id="KW-1185">Reference proteome</keyword>
<dbReference type="AlphaFoldDB" id="A0A9Q9B1Z8"/>
<evidence type="ECO:0000313" key="1">
    <source>
        <dbReference type="EMBL" id="USW55776.1"/>
    </source>
</evidence>
<dbReference type="EMBL" id="CP099424">
    <property type="protein sequence ID" value="USW55776.1"/>
    <property type="molecule type" value="Genomic_DNA"/>
</dbReference>
<proteinExistence type="predicted"/>
<sequence length="159" mass="18240">MSFAVPSQNSTPIDFAVEPHYDTMHIDGLKLYAHCLGLRPPITYRTRAHLIDARHAHYRRQRVHLSPPPTYTPYPQFAQAAPYLPPYVAYLQFTQAAPPPPPYIAHPQLTQAGPPKTRTFPIANHITRNRAQQNLLLLAVLRHRGFCHSTIWRIPSLRR</sequence>